<dbReference type="Proteomes" id="UP000295678">
    <property type="component" value="Unassembled WGS sequence"/>
</dbReference>
<dbReference type="InterPro" id="IPR000835">
    <property type="entry name" value="HTH_MarR-typ"/>
</dbReference>
<evidence type="ECO:0000313" key="2">
    <source>
        <dbReference type="EMBL" id="TCT08817.1"/>
    </source>
</evidence>
<protein>
    <submittedName>
        <fullName evidence="2">MarR family protein</fullName>
    </submittedName>
</protein>
<dbReference type="PANTHER" id="PTHR33164">
    <property type="entry name" value="TRANSCRIPTIONAL REGULATOR, MARR FAMILY"/>
    <property type="match status" value="1"/>
</dbReference>
<dbReference type="InterPro" id="IPR039422">
    <property type="entry name" value="MarR/SlyA-like"/>
</dbReference>
<dbReference type="EMBL" id="SMAK01000008">
    <property type="protein sequence ID" value="TCT08817.1"/>
    <property type="molecule type" value="Genomic_DNA"/>
</dbReference>
<accession>A0A4R3MAG0</accession>
<dbReference type="PANTHER" id="PTHR33164:SF89">
    <property type="entry name" value="MARR FAMILY REGULATORY PROTEIN"/>
    <property type="match status" value="1"/>
</dbReference>
<reference evidence="2 3" key="1">
    <citation type="submission" date="2019-03" db="EMBL/GenBank/DDBJ databases">
        <title>Genomic Encyclopedia of Type Strains, Phase IV (KMG-IV): sequencing the most valuable type-strain genomes for metagenomic binning, comparative biology and taxonomic classification.</title>
        <authorList>
            <person name="Goeker M."/>
        </authorList>
    </citation>
    <scope>NUCLEOTIDE SEQUENCE [LARGE SCALE GENOMIC DNA]</scope>
    <source>
        <strain evidence="2 3">DSM 19345</strain>
    </source>
</reference>
<dbReference type="SUPFAM" id="SSF46785">
    <property type="entry name" value="Winged helix' DNA-binding domain"/>
    <property type="match status" value="1"/>
</dbReference>
<evidence type="ECO:0000313" key="3">
    <source>
        <dbReference type="Proteomes" id="UP000295678"/>
    </source>
</evidence>
<gene>
    <name evidence="2" type="ORF">EDC22_108130</name>
</gene>
<keyword evidence="3" id="KW-1185">Reference proteome</keyword>
<dbReference type="Pfam" id="PF01047">
    <property type="entry name" value="MarR"/>
    <property type="match status" value="1"/>
</dbReference>
<dbReference type="SMART" id="SM00347">
    <property type="entry name" value="HTH_MARR"/>
    <property type="match status" value="1"/>
</dbReference>
<dbReference type="AlphaFoldDB" id="A0A4R3MAG0"/>
<name>A0A4R3MAG0_9HYPH</name>
<dbReference type="GO" id="GO:0006950">
    <property type="term" value="P:response to stress"/>
    <property type="evidence" value="ECO:0007669"/>
    <property type="project" value="TreeGrafter"/>
</dbReference>
<feature type="domain" description="HTH marR-type" evidence="1">
    <location>
        <begin position="58"/>
        <end position="176"/>
    </location>
</feature>
<comment type="caution">
    <text evidence="2">The sequence shown here is derived from an EMBL/GenBank/DDBJ whole genome shotgun (WGS) entry which is preliminary data.</text>
</comment>
<dbReference type="PRINTS" id="PR00598">
    <property type="entry name" value="HTHMARR"/>
</dbReference>
<dbReference type="InterPro" id="IPR036388">
    <property type="entry name" value="WH-like_DNA-bd_sf"/>
</dbReference>
<evidence type="ECO:0000259" key="1">
    <source>
        <dbReference type="PROSITE" id="PS50995"/>
    </source>
</evidence>
<dbReference type="GO" id="GO:0003700">
    <property type="term" value="F:DNA-binding transcription factor activity"/>
    <property type="evidence" value="ECO:0007669"/>
    <property type="project" value="InterPro"/>
</dbReference>
<organism evidence="2 3">
    <name type="scientific">Tepidamorphus gemmatus</name>
    <dbReference type="NCBI Taxonomy" id="747076"/>
    <lineage>
        <taxon>Bacteria</taxon>
        <taxon>Pseudomonadati</taxon>
        <taxon>Pseudomonadota</taxon>
        <taxon>Alphaproteobacteria</taxon>
        <taxon>Hyphomicrobiales</taxon>
        <taxon>Tepidamorphaceae</taxon>
        <taxon>Tepidamorphus</taxon>
    </lineage>
</organism>
<dbReference type="Gene3D" id="1.10.10.10">
    <property type="entry name" value="Winged helix-like DNA-binding domain superfamily/Winged helix DNA-binding domain"/>
    <property type="match status" value="1"/>
</dbReference>
<dbReference type="PROSITE" id="PS50995">
    <property type="entry name" value="HTH_MARR_2"/>
    <property type="match status" value="1"/>
</dbReference>
<dbReference type="InterPro" id="IPR036390">
    <property type="entry name" value="WH_DNA-bd_sf"/>
</dbReference>
<sequence length="176" mass="19133">MFSLFAYFVLKRFAAAAGLQPGPSVNRRYMTAEPRGCLGAIGALRRTVITVAKRTVGYHPAMSIQIRPAQALELWHKVALALVRRGEDDLSARQMAILTTIYLTPPPHTVRGLAQTLGVTKPVITRALDTMGARGLVARRRDETDRRNVVIQRTVEGALFLESLAGLISGTAAEIG</sequence>
<proteinExistence type="predicted"/>